<gene>
    <name evidence="6" type="ORF">OI25_5854</name>
</gene>
<comment type="subcellular location">
    <subcellularLocation>
        <location evidence="1">Membrane</location>
        <topology evidence="1">Single-pass membrane protein</topology>
    </subcellularLocation>
</comment>
<evidence type="ECO:0000256" key="3">
    <source>
        <dbReference type="SAM" id="MobiDB-lite"/>
    </source>
</evidence>
<dbReference type="KEGG" id="bfn:OI25_5854"/>
<dbReference type="Proteomes" id="UP000032614">
    <property type="component" value="Chromosome 2"/>
</dbReference>
<evidence type="ECO:0000313" key="6">
    <source>
        <dbReference type="EMBL" id="AJZ61637.1"/>
    </source>
</evidence>
<dbReference type="InterPro" id="IPR036013">
    <property type="entry name" value="Band_7/SPFH_dom_sf"/>
</dbReference>
<name>A0AAU8T5U2_9BURK</name>
<dbReference type="SMART" id="SM00244">
    <property type="entry name" value="PHB"/>
    <property type="match status" value="1"/>
</dbReference>
<dbReference type="RefSeq" id="WP_046572326.1">
    <property type="nucleotide sequence ID" value="NZ_CP010027.1"/>
</dbReference>
<organism evidence="6 7">
    <name type="scientific">Paraburkholderia fungorum</name>
    <dbReference type="NCBI Taxonomy" id="134537"/>
    <lineage>
        <taxon>Bacteria</taxon>
        <taxon>Pseudomonadati</taxon>
        <taxon>Pseudomonadota</taxon>
        <taxon>Betaproteobacteria</taxon>
        <taxon>Burkholderiales</taxon>
        <taxon>Burkholderiaceae</taxon>
        <taxon>Paraburkholderia</taxon>
    </lineage>
</organism>
<dbReference type="AlphaFoldDB" id="A0AAU8T5U2"/>
<feature type="domain" description="Band 7" evidence="5">
    <location>
        <begin position="38"/>
        <end position="306"/>
    </location>
</feature>
<dbReference type="EMBL" id="CP010027">
    <property type="protein sequence ID" value="AJZ61637.1"/>
    <property type="molecule type" value="Genomic_DNA"/>
</dbReference>
<dbReference type="Gene3D" id="3.30.479.30">
    <property type="entry name" value="Band 7 domain"/>
    <property type="match status" value="1"/>
</dbReference>
<feature type="compositionally biased region" description="Pro residues" evidence="3">
    <location>
        <begin position="139"/>
        <end position="148"/>
    </location>
</feature>
<evidence type="ECO:0000313" key="7">
    <source>
        <dbReference type="Proteomes" id="UP000032614"/>
    </source>
</evidence>
<feature type="compositionally biased region" description="Low complexity" evidence="3">
    <location>
        <begin position="149"/>
        <end position="169"/>
    </location>
</feature>
<dbReference type="GO" id="GO:0016020">
    <property type="term" value="C:membrane"/>
    <property type="evidence" value="ECO:0007669"/>
    <property type="project" value="UniProtKB-SubCell"/>
</dbReference>
<evidence type="ECO:0000256" key="2">
    <source>
        <dbReference type="SAM" id="Coils"/>
    </source>
</evidence>
<keyword evidence="4" id="KW-1133">Transmembrane helix</keyword>
<feature type="region of interest" description="Disordered" evidence="3">
    <location>
        <begin position="96"/>
        <end position="173"/>
    </location>
</feature>
<dbReference type="GeneID" id="66519665"/>
<protein>
    <submittedName>
        <fullName evidence="6">SPFH domain / Band 7 family protein</fullName>
    </submittedName>
</protein>
<evidence type="ECO:0000259" key="5">
    <source>
        <dbReference type="SMART" id="SM00244"/>
    </source>
</evidence>
<feature type="compositionally biased region" description="Gly residues" evidence="3">
    <location>
        <begin position="119"/>
        <end position="129"/>
    </location>
</feature>
<feature type="compositionally biased region" description="Low complexity" evidence="3">
    <location>
        <begin position="109"/>
        <end position="118"/>
    </location>
</feature>
<feature type="transmembrane region" description="Helical" evidence="4">
    <location>
        <begin position="20"/>
        <end position="38"/>
    </location>
</feature>
<feature type="coiled-coil region" evidence="2">
    <location>
        <begin position="309"/>
        <end position="340"/>
    </location>
</feature>
<evidence type="ECO:0000256" key="1">
    <source>
        <dbReference type="ARBA" id="ARBA00004167"/>
    </source>
</evidence>
<proteinExistence type="predicted"/>
<evidence type="ECO:0000256" key="4">
    <source>
        <dbReference type="SAM" id="Phobius"/>
    </source>
</evidence>
<keyword evidence="4" id="KW-0812">Transmembrane</keyword>
<keyword evidence="4" id="KW-0472">Membrane</keyword>
<keyword evidence="2" id="KW-0175">Coiled coil</keyword>
<reference evidence="6 7" key="1">
    <citation type="journal article" date="2015" name="Genome Announc.">
        <title>Complete genome sequences for 59 burkholderia isolates, both pathogenic and near neighbor.</title>
        <authorList>
            <person name="Johnson S.L."/>
            <person name="Bishop-Lilly K.A."/>
            <person name="Ladner J.T."/>
            <person name="Daligault H.E."/>
            <person name="Davenport K.W."/>
            <person name="Jaissle J."/>
            <person name="Frey K.G."/>
            <person name="Koroleva G.I."/>
            <person name="Bruce D.C."/>
            <person name="Coyne S.R."/>
            <person name="Broomall S.M."/>
            <person name="Li P.E."/>
            <person name="Teshima H."/>
            <person name="Gibbons H.S."/>
            <person name="Palacios G.F."/>
            <person name="Rosenzweig C.N."/>
            <person name="Redden C.L."/>
            <person name="Xu Y."/>
            <person name="Minogue T.D."/>
            <person name="Chain P.S."/>
        </authorList>
    </citation>
    <scope>NUCLEOTIDE SEQUENCE [LARGE SCALE GENOMIC DNA]</scope>
    <source>
        <strain evidence="6 7">ATCC BAA-463</strain>
    </source>
</reference>
<dbReference type="InterPro" id="IPR001107">
    <property type="entry name" value="Band_7"/>
</dbReference>
<sequence length="411" mass="43093">MSTDADLPPLGPGAQAVRLSFWFVAALVVLAACAWAGSNIRRIPPDSRAVVLRFGAFVRTQDAGLLIAWPRPFESTLLVPGSARVLEQRIQSLERDPRARAADMTVQEAAPSAQAPAGPGTGPGTGTSPGTGAVIGPDDGPPNPPVTPDNPGGPDAAGPGATGPDATPPVAQLPDALAGSGYVLTGDNGVLQLRATLYYRVVDPYAYVLQQDRLAAALERIVSASAVDVVAQRDLDAILVARPELLSADQQVAIKRERLRGDLAQEIERHLRQLEAQHAGLGVEVARVDVEVAFPAAAVGAFNSVLTSLQVAERSMAEARTSAEKTRQDAQQDADRIVQNAEASAVERVATAQAKTMTIQQLEVPLRTNSDPGLLARVYRDRVQSVLSKAGSVTTVGPHDTSNLILPGNAR</sequence>
<dbReference type="SUPFAM" id="SSF117892">
    <property type="entry name" value="Band 7/SPFH domain"/>
    <property type="match status" value="1"/>
</dbReference>
<dbReference type="Pfam" id="PF01145">
    <property type="entry name" value="Band_7"/>
    <property type="match status" value="1"/>
</dbReference>
<accession>A0AAU8T5U2</accession>